<proteinExistence type="predicted"/>
<gene>
    <name evidence="1" type="ORF">GH808_12590</name>
</gene>
<name>A0ABR6WXQ2_9FIRM</name>
<evidence type="ECO:0000313" key="1">
    <source>
        <dbReference type="EMBL" id="MBC3805256.1"/>
    </source>
</evidence>
<comment type="caution">
    <text evidence="1">The sequence shown here is derived from an EMBL/GenBank/DDBJ whole genome shotgun (WGS) entry which is preliminary data.</text>
</comment>
<organism evidence="1 2">
    <name type="scientific">Acetobacterium fimetarium</name>
    <dbReference type="NCBI Taxonomy" id="52691"/>
    <lineage>
        <taxon>Bacteria</taxon>
        <taxon>Bacillati</taxon>
        <taxon>Bacillota</taxon>
        <taxon>Clostridia</taxon>
        <taxon>Eubacteriales</taxon>
        <taxon>Eubacteriaceae</taxon>
        <taxon>Acetobacterium</taxon>
    </lineage>
</organism>
<evidence type="ECO:0000313" key="2">
    <source>
        <dbReference type="Proteomes" id="UP000603234"/>
    </source>
</evidence>
<dbReference type="Proteomes" id="UP000603234">
    <property type="component" value="Unassembled WGS sequence"/>
</dbReference>
<accession>A0ABR6WXQ2</accession>
<reference evidence="1 2" key="1">
    <citation type="journal article" date="2020" name="mSystems">
        <title>Defining Genomic and Predicted Metabolic Features of the Acetobacterium Genus.</title>
        <authorList>
            <person name="Ross D.E."/>
            <person name="Marshall C.W."/>
            <person name="Gulliver D."/>
            <person name="May H.D."/>
            <person name="Norman R.S."/>
        </authorList>
    </citation>
    <scope>NUCLEOTIDE SEQUENCE [LARGE SCALE GENOMIC DNA]</scope>
    <source>
        <strain evidence="1 2">DSM 8238</strain>
    </source>
</reference>
<sequence length="85" mass="9933">MALRYSSKVIDGKLNIRHDYIQTEGGDFQKLTKNWILKAYEKAQELNDTESMEKLEKLVISVWVPGENNKPGEYVDWCLKEEQAQ</sequence>
<dbReference type="RefSeq" id="WP_186843143.1">
    <property type="nucleotide sequence ID" value="NZ_WJBC01000023.1"/>
</dbReference>
<dbReference type="EMBL" id="WJBC01000023">
    <property type="protein sequence ID" value="MBC3805256.1"/>
    <property type="molecule type" value="Genomic_DNA"/>
</dbReference>
<protein>
    <submittedName>
        <fullName evidence="1">Uncharacterized protein</fullName>
    </submittedName>
</protein>
<keyword evidence="2" id="KW-1185">Reference proteome</keyword>